<dbReference type="OrthoDB" id="3340081at2"/>
<dbReference type="EMBL" id="FZPH01000027">
    <property type="protein sequence ID" value="SNT65832.1"/>
    <property type="molecule type" value="Genomic_DNA"/>
</dbReference>
<dbReference type="RefSeq" id="WP_144022961.1">
    <property type="nucleotide sequence ID" value="NZ_FZPH01000027.1"/>
</dbReference>
<gene>
    <name evidence="1" type="ORF">SAMN05421812_12741</name>
</gene>
<dbReference type="AlphaFoldDB" id="A0A239PFN0"/>
<name>A0A239PFN0_9ACTN</name>
<evidence type="ECO:0000313" key="1">
    <source>
        <dbReference type="EMBL" id="SNT65832.1"/>
    </source>
</evidence>
<proteinExistence type="predicted"/>
<dbReference type="Proteomes" id="UP000198362">
    <property type="component" value="Unassembled WGS sequence"/>
</dbReference>
<reference evidence="1 2" key="1">
    <citation type="submission" date="2017-06" db="EMBL/GenBank/DDBJ databases">
        <authorList>
            <person name="Kim H.J."/>
            <person name="Triplett B.A."/>
        </authorList>
    </citation>
    <scope>NUCLEOTIDE SEQUENCE [LARGE SCALE GENOMIC DNA]</scope>
    <source>
        <strain evidence="1 2">CGMCC 4.5593</strain>
    </source>
</reference>
<accession>A0A239PFN0</accession>
<evidence type="ECO:0000313" key="2">
    <source>
        <dbReference type="Proteomes" id="UP000198362"/>
    </source>
</evidence>
<sequence length="278" mass="29042">MTDDRSRKRPRSGRARKRLVRAHAAHAGVAYSVAARQVAAAGLAAGETLGDFGRTVYPVAVRGDGRWSLAGRAARPVDVRLADAHRGAGLPGGRAGHLVDRFPPARAAHGPLYAGDGRAALLALLYLVAARPAPALGERARAAATGEETAVDLVCADADRAARRLLDGDWTILWDRIDGALTAGAYPRLRSAFRAFGDEAGAPWTGARQVLDALLVVADDGHAPGTRVRAGLAAGSVTGLWWTGSGPPVGYDVWLDGAAGPRRMRPGDIVVLPRQESP</sequence>
<keyword evidence="2" id="KW-1185">Reference proteome</keyword>
<organism evidence="1 2">
    <name type="scientific">Asanoa hainanensis</name>
    <dbReference type="NCBI Taxonomy" id="560556"/>
    <lineage>
        <taxon>Bacteria</taxon>
        <taxon>Bacillati</taxon>
        <taxon>Actinomycetota</taxon>
        <taxon>Actinomycetes</taxon>
        <taxon>Micromonosporales</taxon>
        <taxon>Micromonosporaceae</taxon>
        <taxon>Asanoa</taxon>
    </lineage>
</organism>
<protein>
    <submittedName>
        <fullName evidence="1">Uncharacterized protein</fullName>
    </submittedName>
</protein>